<proteinExistence type="predicted"/>
<evidence type="ECO:0000313" key="2">
    <source>
        <dbReference type="Proteomes" id="UP000653797"/>
    </source>
</evidence>
<dbReference type="EMBL" id="JACXAA010000004">
    <property type="protein sequence ID" value="MBD2753929.1"/>
    <property type="molecule type" value="Genomic_DNA"/>
</dbReference>
<gene>
    <name evidence="1" type="ORF">IC230_13565</name>
</gene>
<dbReference type="AlphaFoldDB" id="A0A927B215"/>
<organism evidence="1 2">
    <name type="scientific">Spirosoma validum</name>
    <dbReference type="NCBI Taxonomy" id="2771355"/>
    <lineage>
        <taxon>Bacteria</taxon>
        <taxon>Pseudomonadati</taxon>
        <taxon>Bacteroidota</taxon>
        <taxon>Cytophagia</taxon>
        <taxon>Cytophagales</taxon>
        <taxon>Cytophagaceae</taxon>
        <taxon>Spirosoma</taxon>
    </lineage>
</organism>
<dbReference type="RefSeq" id="WP_191039568.1">
    <property type="nucleotide sequence ID" value="NZ_JACXAA010000004.1"/>
</dbReference>
<protein>
    <submittedName>
        <fullName evidence="1">Uncharacterized protein</fullName>
    </submittedName>
</protein>
<dbReference type="Proteomes" id="UP000653797">
    <property type="component" value="Unassembled WGS sequence"/>
</dbReference>
<reference evidence="1" key="1">
    <citation type="submission" date="2020-09" db="EMBL/GenBank/DDBJ databases">
        <authorList>
            <person name="Kim M.K."/>
        </authorList>
    </citation>
    <scope>NUCLEOTIDE SEQUENCE</scope>
    <source>
        <strain evidence="1">BT704</strain>
    </source>
</reference>
<keyword evidence="2" id="KW-1185">Reference proteome</keyword>
<evidence type="ECO:0000313" key="1">
    <source>
        <dbReference type="EMBL" id="MBD2753929.1"/>
    </source>
</evidence>
<name>A0A927B215_9BACT</name>
<accession>A0A927B215</accession>
<sequence>MEPTTTKPTQPLIECLHLTQWIINDFKIQFLLSERILTEIRKISCVSNWYEDPVASATYIDRVNVCFISIRQYYLDFGSLPQIGDRLYNEDTGMIVQDRSIDGGLMTITFTLSL</sequence>
<comment type="caution">
    <text evidence="1">The sequence shown here is derived from an EMBL/GenBank/DDBJ whole genome shotgun (WGS) entry which is preliminary data.</text>
</comment>